<dbReference type="InterPro" id="IPR051332">
    <property type="entry name" value="Fosfomycin_Res_Enzymes"/>
</dbReference>
<sequence length="229" mass="24686">MTQLTTGIHHLAFMASDIKKHIAFFSEVLGCPLVALFDMHGVPGGLHAFLRMNDHSYFSIVQLPDVDKIPIEIGRTHAGSGALPSAAGTLQHLAFRVDSDGDLVAIRDRIRSHGVNVIGPIDHGMCRSIYFAGPDHMTLEVATSDVAVDPAKWIDPTVLAKAGISAEEAARFKAPAPYSGPSPVPQPPYDPEMPHMAYPKEVYLQMLQVPDEVITKSASYTAPPVAETV</sequence>
<protein>
    <submittedName>
        <fullName evidence="3">VOC family protein</fullName>
    </submittedName>
</protein>
<keyword evidence="1" id="KW-0479">Metal-binding</keyword>
<evidence type="ECO:0000259" key="2">
    <source>
        <dbReference type="PROSITE" id="PS51819"/>
    </source>
</evidence>
<dbReference type="CDD" id="cd06587">
    <property type="entry name" value="VOC"/>
    <property type="match status" value="1"/>
</dbReference>
<keyword evidence="4" id="KW-1185">Reference proteome</keyword>
<proteinExistence type="predicted"/>
<dbReference type="GO" id="GO:0046872">
    <property type="term" value="F:metal ion binding"/>
    <property type="evidence" value="ECO:0007669"/>
    <property type="project" value="UniProtKB-KW"/>
</dbReference>
<dbReference type="PROSITE" id="PS51819">
    <property type="entry name" value="VOC"/>
    <property type="match status" value="1"/>
</dbReference>
<dbReference type="InterPro" id="IPR037523">
    <property type="entry name" value="VOC_core"/>
</dbReference>
<feature type="domain" description="VOC" evidence="2">
    <location>
        <begin position="7"/>
        <end position="144"/>
    </location>
</feature>
<comment type="caution">
    <text evidence="3">The sequence shown here is derived from an EMBL/GenBank/DDBJ whole genome shotgun (WGS) entry which is preliminary data.</text>
</comment>
<gene>
    <name evidence="3" type="ORF">F2P47_02415</name>
</gene>
<dbReference type="InterPro" id="IPR029068">
    <property type="entry name" value="Glyas_Bleomycin-R_OHBP_Dase"/>
</dbReference>
<accession>A0A6N6VKW7</accession>
<dbReference type="PANTHER" id="PTHR36113:SF6">
    <property type="entry name" value="FOSFOMYCIN RESISTANCE PROTEIN FOSX"/>
    <property type="match status" value="1"/>
</dbReference>
<dbReference type="AlphaFoldDB" id="A0A6N6VKW7"/>
<dbReference type="Gene3D" id="3.10.180.10">
    <property type="entry name" value="2,3-Dihydroxybiphenyl 1,2-Dioxygenase, domain 1"/>
    <property type="match status" value="1"/>
</dbReference>
<dbReference type="SUPFAM" id="SSF54593">
    <property type="entry name" value="Glyoxalase/Bleomycin resistance protein/Dihydroxybiphenyl dioxygenase"/>
    <property type="match status" value="1"/>
</dbReference>
<dbReference type="Pfam" id="PF00903">
    <property type="entry name" value="Glyoxalase"/>
    <property type="match status" value="1"/>
</dbReference>
<dbReference type="InterPro" id="IPR004360">
    <property type="entry name" value="Glyas_Fos-R_dOase_dom"/>
</dbReference>
<name>A0A6N6VKW7_9HYPH</name>
<dbReference type="Proteomes" id="UP000468901">
    <property type="component" value="Unassembled WGS sequence"/>
</dbReference>
<reference evidence="3 4" key="1">
    <citation type="submission" date="2019-09" db="EMBL/GenBank/DDBJ databases">
        <title>Parvibaculum sedimenti sp. nov., isolated from sediment.</title>
        <authorList>
            <person name="Wang Y."/>
        </authorList>
    </citation>
    <scope>NUCLEOTIDE SEQUENCE [LARGE SCALE GENOMIC DNA]</scope>
    <source>
        <strain evidence="3 4">HXT-9</strain>
    </source>
</reference>
<dbReference type="EMBL" id="WESC01000002">
    <property type="protein sequence ID" value="KAB7742146.1"/>
    <property type="molecule type" value="Genomic_DNA"/>
</dbReference>
<dbReference type="PANTHER" id="PTHR36113">
    <property type="entry name" value="LYASE, PUTATIVE-RELATED-RELATED"/>
    <property type="match status" value="1"/>
</dbReference>
<evidence type="ECO:0000313" key="4">
    <source>
        <dbReference type="Proteomes" id="UP000468901"/>
    </source>
</evidence>
<dbReference type="RefSeq" id="WP_152214568.1">
    <property type="nucleotide sequence ID" value="NZ_JBAQYD010000083.1"/>
</dbReference>
<organism evidence="3 4">
    <name type="scientific">Parvibaculum sedimenti</name>
    <dbReference type="NCBI Taxonomy" id="2608632"/>
    <lineage>
        <taxon>Bacteria</taxon>
        <taxon>Pseudomonadati</taxon>
        <taxon>Pseudomonadota</taxon>
        <taxon>Alphaproteobacteria</taxon>
        <taxon>Hyphomicrobiales</taxon>
        <taxon>Parvibaculaceae</taxon>
        <taxon>Parvibaculum</taxon>
    </lineage>
</organism>
<evidence type="ECO:0000313" key="3">
    <source>
        <dbReference type="EMBL" id="KAB7742146.1"/>
    </source>
</evidence>
<evidence type="ECO:0000256" key="1">
    <source>
        <dbReference type="ARBA" id="ARBA00022723"/>
    </source>
</evidence>